<dbReference type="Proteomes" id="UP000733611">
    <property type="component" value="Unassembled WGS sequence"/>
</dbReference>
<reference evidence="1" key="2">
    <citation type="submission" date="2021-04" db="EMBL/GenBank/DDBJ databases">
        <authorList>
            <person name="Gilroy R."/>
        </authorList>
    </citation>
    <scope>NUCLEOTIDE SEQUENCE</scope>
    <source>
        <strain evidence="1">378</strain>
    </source>
</reference>
<dbReference type="EMBL" id="JAHLFE010000085">
    <property type="protein sequence ID" value="MBU3844090.1"/>
    <property type="molecule type" value="Genomic_DNA"/>
</dbReference>
<sequence>MLKLQQFGNSFDELRVLLLGAMDALQNMVDILDPDDLVSQKAPAIEQQFNQYLELLESKQHWLLAL</sequence>
<protein>
    <submittedName>
        <fullName evidence="1">Uncharacterized protein</fullName>
    </submittedName>
</protein>
<evidence type="ECO:0000313" key="1">
    <source>
        <dbReference type="EMBL" id="MBU3844090.1"/>
    </source>
</evidence>
<proteinExistence type="predicted"/>
<gene>
    <name evidence="1" type="ORF">H9847_04355</name>
</gene>
<organism evidence="1 2">
    <name type="scientific">Candidatus Anaerobiospirillum pullicola</name>
    <dbReference type="NCBI Taxonomy" id="2838451"/>
    <lineage>
        <taxon>Bacteria</taxon>
        <taxon>Pseudomonadati</taxon>
        <taxon>Pseudomonadota</taxon>
        <taxon>Gammaproteobacteria</taxon>
        <taxon>Aeromonadales</taxon>
        <taxon>Succinivibrionaceae</taxon>
        <taxon>Anaerobiospirillum</taxon>
    </lineage>
</organism>
<reference evidence="1" key="1">
    <citation type="journal article" date="2021" name="PeerJ">
        <title>Extensive microbial diversity within the chicken gut microbiome revealed by metagenomics and culture.</title>
        <authorList>
            <person name="Gilroy R."/>
            <person name="Ravi A."/>
            <person name="Getino M."/>
            <person name="Pursley I."/>
            <person name="Horton D.L."/>
            <person name="Alikhan N.F."/>
            <person name="Baker D."/>
            <person name="Gharbi K."/>
            <person name="Hall N."/>
            <person name="Watson M."/>
            <person name="Adriaenssens E.M."/>
            <person name="Foster-Nyarko E."/>
            <person name="Jarju S."/>
            <person name="Secka A."/>
            <person name="Antonio M."/>
            <person name="Oren A."/>
            <person name="Chaudhuri R.R."/>
            <person name="La Ragione R."/>
            <person name="Hildebrand F."/>
            <person name="Pallen M.J."/>
        </authorList>
    </citation>
    <scope>NUCLEOTIDE SEQUENCE</scope>
    <source>
        <strain evidence="1">378</strain>
    </source>
</reference>
<evidence type="ECO:0000313" key="2">
    <source>
        <dbReference type="Proteomes" id="UP000733611"/>
    </source>
</evidence>
<comment type="caution">
    <text evidence="1">The sequence shown here is derived from an EMBL/GenBank/DDBJ whole genome shotgun (WGS) entry which is preliminary data.</text>
</comment>
<accession>A0A948WXS1</accession>
<name>A0A948WXS1_9GAMM</name>
<dbReference type="AlphaFoldDB" id="A0A948WXS1"/>